<evidence type="ECO:0000313" key="12">
    <source>
        <dbReference type="Proteomes" id="UP000515163"/>
    </source>
</evidence>
<dbReference type="AlphaFoldDB" id="A0A6P8I413"/>
<dbReference type="SUPFAM" id="SSF81321">
    <property type="entry name" value="Family A G protein-coupled receptor-like"/>
    <property type="match status" value="1"/>
</dbReference>
<dbReference type="Pfam" id="PF00001">
    <property type="entry name" value="7tm_1"/>
    <property type="match status" value="1"/>
</dbReference>
<dbReference type="InterPro" id="IPR017452">
    <property type="entry name" value="GPCR_Rhodpsn_7TM"/>
</dbReference>
<feature type="transmembrane region" description="Helical" evidence="10">
    <location>
        <begin position="422"/>
        <end position="440"/>
    </location>
</feature>
<dbReference type="RefSeq" id="XP_031562201.1">
    <property type="nucleotide sequence ID" value="XM_031706341.1"/>
</dbReference>
<evidence type="ECO:0000256" key="9">
    <source>
        <dbReference type="SAM" id="MobiDB-lite"/>
    </source>
</evidence>
<dbReference type="PRINTS" id="PR00237">
    <property type="entry name" value="GPCRRHODOPSN"/>
</dbReference>
<dbReference type="GO" id="GO:0004930">
    <property type="term" value="F:G protein-coupled receptor activity"/>
    <property type="evidence" value="ECO:0007669"/>
    <property type="project" value="UniProtKB-KW"/>
</dbReference>
<gene>
    <name evidence="13" type="primary">LOC116298001</name>
</gene>
<feature type="transmembrane region" description="Helical" evidence="10">
    <location>
        <begin position="93"/>
        <end position="112"/>
    </location>
</feature>
<name>A0A6P8I413_ACTTE</name>
<dbReference type="KEGG" id="aten:116298001"/>
<dbReference type="PANTHER" id="PTHR22752">
    <property type="entry name" value="G PROTEIN-COUPLED RECEPTOR"/>
    <property type="match status" value="1"/>
</dbReference>
<feature type="domain" description="G-protein coupled receptors family 1 profile" evidence="11">
    <location>
        <begin position="31"/>
        <end position="438"/>
    </location>
</feature>
<evidence type="ECO:0000256" key="1">
    <source>
        <dbReference type="ARBA" id="ARBA00004651"/>
    </source>
</evidence>
<keyword evidence="2" id="KW-1003">Cell membrane</keyword>
<evidence type="ECO:0000256" key="6">
    <source>
        <dbReference type="ARBA" id="ARBA00023136"/>
    </source>
</evidence>
<evidence type="ECO:0000256" key="8">
    <source>
        <dbReference type="ARBA" id="ARBA00023224"/>
    </source>
</evidence>
<organism evidence="12 13">
    <name type="scientific">Actinia tenebrosa</name>
    <name type="common">Australian red waratah sea anemone</name>
    <dbReference type="NCBI Taxonomy" id="6105"/>
    <lineage>
        <taxon>Eukaryota</taxon>
        <taxon>Metazoa</taxon>
        <taxon>Cnidaria</taxon>
        <taxon>Anthozoa</taxon>
        <taxon>Hexacorallia</taxon>
        <taxon>Actiniaria</taxon>
        <taxon>Actiniidae</taxon>
        <taxon>Actinia</taxon>
    </lineage>
</organism>
<evidence type="ECO:0000256" key="7">
    <source>
        <dbReference type="ARBA" id="ARBA00023170"/>
    </source>
</evidence>
<keyword evidence="12" id="KW-1185">Reference proteome</keyword>
<evidence type="ECO:0000256" key="5">
    <source>
        <dbReference type="ARBA" id="ARBA00023040"/>
    </source>
</evidence>
<evidence type="ECO:0000256" key="2">
    <source>
        <dbReference type="ARBA" id="ARBA00022475"/>
    </source>
</evidence>
<dbReference type="Gene3D" id="1.20.1070.10">
    <property type="entry name" value="Rhodopsin 7-helix transmembrane proteins"/>
    <property type="match status" value="2"/>
</dbReference>
<sequence>MNITSTESCQANLQAAKLSISLTLIISGIVLNVSVVAALLRRKVASLSGFQLLVVHLASADLMVFITAAPFLSMSAEYQQHAFTTAVCKGTAFSNRFTTISSIFILTAMSGCRFYSITKPFSYRVHVKSSTINVACGFLWFLSLVLSVTPFLGWGEYEQIKGQCWCALNPAKHKLNYTTVLVLAFCLPTALCCYFLVGIVVAMRNSRKTVSQKSNQAKGEVVNVNLEPAEAEAVAVAETEKQQPGQPQSPENLEEEKSNSCKAKVNLDRCLKRHQGNVDSEKPVHVSILDVLPNIQQIIEPVMTSTPSAFVVRKSSFLARKSKQTFDIEKAGNGEPESRENVFELQSYTNDTDGTNQILSQHVKLAFENSKKLRENSKKAFSILILLFCVYIAFCGPTYIIWSWFAFSDSLGSEPPRASFPVFRTMAGAQSIANCLLYGIRHREIRKEVFKLWKDIALCAKAKILKFVHSIFRS</sequence>
<evidence type="ECO:0000256" key="10">
    <source>
        <dbReference type="SAM" id="Phobius"/>
    </source>
</evidence>
<dbReference type="GeneID" id="116298001"/>
<dbReference type="CDD" id="cd00637">
    <property type="entry name" value="7tm_classA_rhodopsin-like"/>
    <property type="match status" value="1"/>
</dbReference>
<comment type="subcellular location">
    <subcellularLocation>
        <location evidence="1">Cell membrane</location>
        <topology evidence="1">Multi-pass membrane protein</topology>
    </subcellularLocation>
</comment>
<feature type="transmembrane region" description="Helical" evidence="10">
    <location>
        <begin position="180"/>
        <end position="203"/>
    </location>
</feature>
<evidence type="ECO:0000313" key="13">
    <source>
        <dbReference type="RefSeq" id="XP_031562201.1"/>
    </source>
</evidence>
<keyword evidence="5" id="KW-0297">G-protein coupled receptor</keyword>
<dbReference type="PROSITE" id="PS50262">
    <property type="entry name" value="G_PROTEIN_RECEP_F1_2"/>
    <property type="match status" value="1"/>
</dbReference>
<feature type="transmembrane region" description="Helical" evidence="10">
    <location>
        <begin position="20"/>
        <end position="40"/>
    </location>
</feature>
<feature type="transmembrane region" description="Helical" evidence="10">
    <location>
        <begin position="380"/>
        <end position="402"/>
    </location>
</feature>
<dbReference type="InParanoid" id="A0A6P8I413"/>
<evidence type="ECO:0000259" key="11">
    <source>
        <dbReference type="PROSITE" id="PS50262"/>
    </source>
</evidence>
<reference evidence="13" key="1">
    <citation type="submission" date="2025-08" db="UniProtKB">
        <authorList>
            <consortium name="RefSeq"/>
        </authorList>
    </citation>
    <scope>IDENTIFICATION</scope>
    <source>
        <tissue evidence="13">Tentacle</tissue>
    </source>
</reference>
<dbReference type="OrthoDB" id="284782at2759"/>
<feature type="transmembrane region" description="Helical" evidence="10">
    <location>
        <begin position="132"/>
        <end position="152"/>
    </location>
</feature>
<dbReference type="GO" id="GO:0005886">
    <property type="term" value="C:plasma membrane"/>
    <property type="evidence" value="ECO:0007669"/>
    <property type="project" value="UniProtKB-SubCell"/>
</dbReference>
<evidence type="ECO:0000256" key="4">
    <source>
        <dbReference type="ARBA" id="ARBA00022989"/>
    </source>
</evidence>
<dbReference type="InterPro" id="IPR000276">
    <property type="entry name" value="GPCR_Rhodpsn"/>
</dbReference>
<keyword evidence="4 10" id="KW-1133">Transmembrane helix</keyword>
<keyword evidence="8" id="KW-0807">Transducer</keyword>
<keyword evidence="3 10" id="KW-0812">Transmembrane</keyword>
<protein>
    <submittedName>
        <fullName evidence="13">Probable G-protein coupled receptor No18</fullName>
    </submittedName>
</protein>
<feature type="transmembrane region" description="Helical" evidence="10">
    <location>
        <begin position="52"/>
        <end position="73"/>
    </location>
</feature>
<accession>A0A6P8I413</accession>
<keyword evidence="6 10" id="KW-0472">Membrane</keyword>
<feature type="region of interest" description="Disordered" evidence="9">
    <location>
        <begin position="236"/>
        <end position="260"/>
    </location>
</feature>
<keyword evidence="7 13" id="KW-0675">Receptor</keyword>
<proteinExistence type="predicted"/>
<feature type="compositionally biased region" description="Polar residues" evidence="9">
    <location>
        <begin position="242"/>
        <end position="251"/>
    </location>
</feature>
<evidence type="ECO:0000256" key="3">
    <source>
        <dbReference type="ARBA" id="ARBA00022692"/>
    </source>
</evidence>
<dbReference type="Proteomes" id="UP000515163">
    <property type="component" value="Unplaced"/>
</dbReference>